<dbReference type="KEGG" id="dov:DSCO28_17470"/>
<dbReference type="Proteomes" id="UP000425960">
    <property type="component" value="Chromosome"/>
</dbReference>
<accession>A0A5K7ZJW4</accession>
<organism evidence="2 3">
    <name type="scientific">Desulfosarcina ovata subsp. sediminis</name>
    <dbReference type="NCBI Taxonomy" id="885957"/>
    <lineage>
        <taxon>Bacteria</taxon>
        <taxon>Pseudomonadati</taxon>
        <taxon>Thermodesulfobacteriota</taxon>
        <taxon>Desulfobacteria</taxon>
        <taxon>Desulfobacterales</taxon>
        <taxon>Desulfosarcinaceae</taxon>
        <taxon>Desulfosarcina</taxon>
    </lineage>
</organism>
<sequence>MTETVQIKKDLEAIKEQLAALMDHLGVGAAPQRSDRDIKQEISNRLHKQLTRAKRTDGRA</sequence>
<feature type="region of interest" description="Disordered" evidence="1">
    <location>
        <begin position="31"/>
        <end position="60"/>
    </location>
</feature>
<feature type="compositionally biased region" description="Basic and acidic residues" evidence="1">
    <location>
        <begin position="33"/>
        <end position="44"/>
    </location>
</feature>
<protein>
    <submittedName>
        <fullName evidence="2">Uncharacterized protein</fullName>
    </submittedName>
</protein>
<dbReference type="RefSeq" id="WP_155321951.1">
    <property type="nucleotide sequence ID" value="NZ_AP021876.1"/>
</dbReference>
<evidence type="ECO:0000256" key="1">
    <source>
        <dbReference type="SAM" id="MobiDB-lite"/>
    </source>
</evidence>
<reference evidence="2 3" key="1">
    <citation type="submission" date="2019-11" db="EMBL/GenBank/DDBJ databases">
        <title>Comparative genomics of hydrocarbon-degrading Desulfosarcina strains.</title>
        <authorList>
            <person name="Watanabe M."/>
            <person name="Kojima H."/>
            <person name="Fukui M."/>
        </authorList>
    </citation>
    <scope>NUCLEOTIDE SEQUENCE [LARGE SCALE GENOMIC DNA]</scope>
    <source>
        <strain evidence="2 3">28bB2T</strain>
    </source>
</reference>
<name>A0A5K7ZJW4_9BACT</name>
<evidence type="ECO:0000313" key="3">
    <source>
        <dbReference type="Proteomes" id="UP000425960"/>
    </source>
</evidence>
<gene>
    <name evidence="2" type="ORF">DSCO28_17470</name>
</gene>
<proteinExistence type="predicted"/>
<dbReference type="AlphaFoldDB" id="A0A5K7ZJW4"/>
<dbReference type="EMBL" id="AP021876">
    <property type="protein sequence ID" value="BBO81181.1"/>
    <property type="molecule type" value="Genomic_DNA"/>
</dbReference>
<evidence type="ECO:0000313" key="2">
    <source>
        <dbReference type="EMBL" id="BBO81181.1"/>
    </source>
</evidence>